<dbReference type="KEGG" id="acid:CBP33_05035"/>
<sequence length="166" mass="18205">MPTLYQIGAAGYWTGATQTVASAANVPSGWTARPVPQDVPEGHYVRLTLAGWETTAEPAPEALIAEPQAVPELRRITKRAFRSRFTKPERTAIEWAAVDRPELTTEQRMQAAALRSDLKDQEQATYIDLDDPDVELGVQTLEAIGLLDAGRTLEIINAPVQSEELP</sequence>
<dbReference type="RefSeq" id="WP_086911668.1">
    <property type="nucleotide sequence ID" value="NZ_CP021359.1"/>
</dbReference>
<dbReference type="Proteomes" id="UP000194440">
    <property type="component" value="Chromosome"/>
</dbReference>
<accession>A0A240UB97</accession>
<gene>
    <name evidence="1" type="ORF">CBP36_05470</name>
</gene>
<reference evidence="1" key="1">
    <citation type="submission" date="2017-05" db="EMBL/GenBank/DDBJ databases">
        <title>Polyphasic characterization of four soil-derived phenanthrene-degrading Acidovorax strains and proposal of Acidovorax phenanthrenivorans sp. nov.</title>
        <authorList>
            <person name="Singleton D."/>
            <person name="Lee J."/>
            <person name="Dickey A.N."/>
            <person name="Stroud A."/>
            <person name="Scholl E.H."/>
            <person name="Wright F.A."/>
            <person name="Aitken M.D."/>
        </authorList>
    </citation>
    <scope>NUCLEOTIDE SEQUENCE</scope>
    <source>
        <strain evidence="1">P4</strain>
    </source>
</reference>
<dbReference type="AlphaFoldDB" id="A0A240UB97"/>
<proteinExistence type="predicted"/>
<protein>
    <submittedName>
        <fullName evidence="1">Uncharacterized protein</fullName>
    </submittedName>
</protein>
<dbReference type="EMBL" id="CP021366">
    <property type="protein sequence ID" value="ART58386.1"/>
    <property type="molecule type" value="Genomic_DNA"/>
</dbReference>
<keyword evidence="2" id="KW-1185">Reference proteome</keyword>
<accession>A0A240TR19</accession>
<evidence type="ECO:0000313" key="2">
    <source>
        <dbReference type="Proteomes" id="UP000194440"/>
    </source>
</evidence>
<evidence type="ECO:0000313" key="1">
    <source>
        <dbReference type="EMBL" id="ART58386.1"/>
    </source>
</evidence>
<dbReference type="KEGG" id="acip:CBP36_05470"/>
<dbReference type="OrthoDB" id="8914081at2"/>
<name>A0A240UB97_9BURK</name>
<organism evidence="1 2">
    <name type="scientific">Acidovorax carolinensis</name>
    <dbReference type="NCBI Taxonomy" id="553814"/>
    <lineage>
        <taxon>Bacteria</taxon>
        <taxon>Pseudomonadati</taxon>
        <taxon>Pseudomonadota</taxon>
        <taxon>Betaproteobacteria</taxon>
        <taxon>Burkholderiales</taxon>
        <taxon>Comamonadaceae</taxon>
        <taxon>Acidovorax</taxon>
    </lineage>
</organism>
<dbReference type="KEGG" id="acis:CBP35_13465"/>